<sequence>MSRAENFDNQIGNHIKALAETASIYEPGDVDGLITDRQLKTQDIKLDPLFEATATVAAEFFDPPHSALRGFIATRSGKNRNRKPYMLEQFNLKLYDSSGCLTGRAFPEAEQYCAVYDLRVTVKLALAEALSLNSRVQTNQMRRMCDEVHSFAVGRSSNGEQGYEFGMEYAFDTTHYLNRPYAPHPHP</sequence>
<proteinExistence type="predicted"/>
<organism evidence="1 2">
    <name type="scientific">Septoria linicola</name>
    <dbReference type="NCBI Taxonomy" id="215465"/>
    <lineage>
        <taxon>Eukaryota</taxon>
        <taxon>Fungi</taxon>
        <taxon>Dikarya</taxon>
        <taxon>Ascomycota</taxon>
        <taxon>Pezizomycotina</taxon>
        <taxon>Dothideomycetes</taxon>
        <taxon>Dothideomycetidae</taxon>
        <taxon>Mycosphaerellales</taxon>
        <taxon>Mycosphaerellaceae</taxon>
        <taxon>Septoria</taxon>
    </lineage>
</organism>
<dbReference type="Proteomes" id="UP001056384">
    <property type="component" value="Chromosome 8"/>
</dbReference>
<protein>
    <submittedName>
        <fullName evidence="1">Uncharacterized protein</fullName>
    </submittedName>
</protein>
<evidence type="ECO:0000313" key="2">
    <source>
        <dbReference type="Proteomes" id="UP001056384"/>
    </source>
</evidence>
<dbReference type="AlphaFoldDB" id="A0A9Q9EMQ4"/>
<evidence type="ECO:0000313" key="1">
    <source>
        <dbReference type="EMBL" id="USW56295.1"/>
    </source>
</evidence>
<name>A0A9Q9EMQ4_9PEZI</name>
<accession>A0A9Q9EMQ4</accession>
<gene>
    <name evidence="1" type="ORF">Slin15195_G096140</name>
</gene>
<keyword evidence="2" id="KW-1185">Reference proteome</keyword>
<reference evidence="1" key="1">
    <citation type="submission" date="2022-06" db="EMBL/GenBank/DDBJ databases">
        <title>Complete genome sequences of two strains of the flax pathogen Septoria linicola.</title>
        <authorList>
            <person name="Lapalu N."/>
            <person name="Simon A."/>
            <person name="Demenou B."/>
            <person name="Paumier D."/>
            <person name="Guillot M.-P."/>
            <person name="Gout L."/>
            <person name="Valade R."/>
        </authorList>
    </citation>
    <scope>NUCLEOTIDE SEQUENCE</scope>
    <source>
        <strain evidence="1">SE15195</strain>
    </source>
</reference>
<dbReference type="EMBL" id="CP099425">
    <property type="protein sequence ID" value="USW56295.1"/>
    <property type="molecule type" value="Genomic_DNA"/>
</dbReference>